<reference evidence="2 3" key="1">
    <citation type="submission" date="2020-01" db="EMBL/GenBank/DDBJ databases">
        <authorList>
            <consortium name="DOE Joint Genome Institute"/>
            <person name="Haridas S."/>
            <person name="Albert R."/>
            <person name="Binder M."/>
            <person name="Bloem J."/>
            <person name="Labutti K."/>
            <person name="Salamov A."/>
            <person name="Andreopoulos B."/>
            <person name="Baker S.E."/>
            <person name="Barry K."/>
            <person name="Bills G."/>
            <person name="Bluhm B.H."/>
            <person name="Cannon C."/>
            <person name="Castanera R."/>
            <person name="Culley D.E."/>
            <person name="Daum C."/>
            <person name="Ezra D."/>
            <person name="Gonzalez J.B."/>
            <person name="Henrissat B."/>
            <person name="Kuo A."/>
            <person name="Liang C."/>
            <person name="Lipzen A."/>
            <person name="Lutzoni F."/>
            <person name="Magnuson J."/>
            <person name="Mondo S."/>
            <person name="Nolan M."/>
            <person name="Ohm R."/>
            <person name="Pangilinan J."/>
            <person name="Park H.-J.H."/>
            <person name="Ramirez L."/>
            <person name="Alfaro M."/>
            <person name="Sun H."/>
            <person name="Tritt A."/>
            <person name="Yoshinaga Y."/>
            <person name="Zwiers L.-H.L."/>
            <person name="Turgeon B.G."/>
            <person name="Goodwin S.B."/>
            <person name="Spatafora J.W."/>
            <person name="Crous P.W."/>
            <person name="Grigoriev I.V."/>
        </authorList>
    </citation>
    <scope>NUCLEOTIDE SEQUENCE [LARGE SCALE GENOMIC DNA]</scope>
    <source>
        <strain evidence="2 3">CBS 611.86</strain>
    </source>
</reference>
<name>A0A7C8MDJ6_9PLEO</name>
<dbReference type="PANTHER" id="PTHR28086:SF1">
    <property type="entry name" value="CU(2+) SUPPRESSING AND BLEOMYCIN SENSITIVE PROTEIN 1"/>
    <property type="match status" value="1"/>
</dbReference>
<dbReference type="OrthoDB" id="2011986at2759"/>
<dbReference type="Proteomes" id="UP000481861">
    <property type="component" value="Unassembled WGS sequence"/>
</dbReference>
<organism evidence="2 3">
    <name type="scientific">Massariosphaeria phaeospora</name>
    <dbReference type="NCBI Taxonomy" id="100035"/>
    <lineage>
        <taxon>Eukaryota</taxon>
        <taxon>Fungi</taxon>
        <taxon>Dikarya</taxon>
        <taxon>Ascomycota</taxon>
        <taxon>Pezizomycotina</taxon>
        <taxon>Dothideomycetes</taxon>
        <taxon>Pleosporomycetidae</taxon>
        <taxon>Pleosporales</taxon>
        <taxon>Pleosporales incertae sedis</taxon>
        <taxon>Massariosphaeria</taxon>
    </lineage>
</organism>
<proteinExistence type="predicted"/>
<sequence length="478" mass="54813">MTDSPAVRIPLDPKEQPVLDQLLAIRSKLELLKQDRSTYVKSQDVLELYDAVIEQVVIVNEIRTTKRLEQNRVDTVLDDCFQLISLAYMTIGKNHEAPAVYSFISTTKRLLDHLKEATFYSPKDLESIDSRIKDCRRYIERGKEHYSPHLLTLLDARIKVCEETLADLKLTLSHLTPDLTPKYDKLVSILRSLSACNTRTKFPNEEVDDYFEQLKQIHEELKPYGIVAFESTGTKEEKIAEMVEKLQLTIDQPEPAPEAKKLIETLLQRNFLWVTLIKSKQGRIAIAFQEPYEKLKGIWSNLEKLMLTQAWSLRETDLWSYQRQLDRIDESRVDGNFVDALGRPAELYEQRTLLYLLRKSYGTIYHLIVSSEPVSEALLPIYNQLTTLRKCLIEVKKLGGVSSTREMYPYSMKLNSIDNMRIDGKFMIGNEIPDGQGSLTHLLAECFDLAYELRNDAEDSSSPVVTPSSESGNEGPAK</sequence>
<dbReference type="PANTHER" id="PTHR28086">
    <property type="entry name" value="UPF0662 PROTEIN YPL260W"/>
    <property type="match status" value="1"/>
</dbReference>
<evidence type="ECO:0000256" key="1">
    <source>
        <dbReference type="SAM" id="MobiDB-lite"/>
    </source>
</evidence>
<feature type="region of interest" description="Disordered" evidence="1">
    <location>
        <begin position="457"/>
        <end position="478"/>
    </location>
</feature>
<gene>
    <name evidence="2" type="ORF">BDV95DRAFT_491360</name>
</gene>
<dbReference type="GO" id="GO:0005634">
    <property type="term" value="C:nucleus"/>
    <property type="evidence" value="ECO:0007669"/>
    <property type="project" value="TreeGrafter"/>
</dbReference>
<dbReference type="EMBL" id="JAADJZ010000009">
    <property type="protein sequence ID" value="KAF2872683.1"/>
    <property type="molecule type" value="Genomic_DNA"/>
</dbReference>
<dbReference type="Pfam" id="PF10303">
    <property type="entry name" value="DUF2408"/>
    <property type="match status" value="2"/>
</dbReference>
<feature type="compositionally biased region" description="Low complexity" evidence="1">
    <location>
        <begin position="460"/>
        <end position="471"/>
    </location>
</feature>
<dbReference type="AlphaFoldDB" id="A0A7C8MDJ6"/>
<dbReference type="GO" id="GO:0005737">
    <property type="term" value="C:cytoplasm"/>
    <property type="evidence" value="ECO:0007669"/>
    <property type="project" value="TreeGrafter"/>
</dbReference>
<keyword evidence="3" id="KW-1185">Reference proteome</keyword>
<evidence type="ECO:0000313" key="3">
    <source>
        <dbReference type="Proteomes" id="UP000481861"/>
    </source>
</evidence>
<comment type="caution">
    <text evidence="2">The sequence shown here is derived from an EMBL/GenBank/DDBJ whole genome shotgun (WGS) entry which is preliminary data.</text>
</comment>
<protein>
    <submittedName>
        <fullName evidence="2">Uncharacterized protein</fullName>
    </submittedName>
</protein>
<evidence type="ECO:0000313" key="2">
    <source>
        <dbReference type="EMBL" id="KAF2872683.1"/>
    </source>
</evidence>
<accession>A0A7C8MDJ6</accession>
<dbReference type="InterPro" id="IPR018810">
    <property type="entry name" value="UPF0662"/>
</dbReference>